<protein>
    <submittedName>
        <fullName evidence="4">Ubiquitin-related domain-containing protein</fullName>
    </submittedName>
</protein>
<dbReference type="Gene3D" id="3.10.20.90">
    <property type="entry name" value="Phosphatidylinositol 3-kinase Catalytic Subunit, Chain A, domain 1"/>
    <property type="match status" value="1"/>
</dbReference>
<sequence>MLLVRSSLMLAHALAFGCATISFLGDRLLPRAVMRGFRGIMRAVLGQSQEPDPAAQANMFIQLFREKYGERHPPFVPLGVKQASLQARAEYRFLFVYLHSSEHQDTDFFCRNVLCSPELLDLLSQQFVCWGGDVRRSDAYTLSTSLGATTFPFTALLSLGPDNKVSLVSAAQGCAVLQPGLLHAVLTTAIADHGALLVAQRADVQEREVNRRLVDEQNAEYEASLEADRVRDLQRQQERQRQEEEQRARGEAEERARSQQEAAEQRRREQAAAIVRRREEKRAILPPVPPPGSASPGCPPPLLVRVRLPDGSNAQRSFPPGSTLGTVYDFVDSLDSTNYWKYNLVSSYPRRVYGHDSFGLALDALGLGTQVALFVQPEDAEEAS</sequence>
<proteinExistence type="predicted"/>
<dbReference type="SUPFAM" id="SSF54236">
    <property type="entry name" value="Ubiquitin-like"/>
    <property type="match status" value="1"/>
</dbReference>
<keyword evidence="5" id="KW-1185">Reference proteome</keyword>
<organism evidence="4 5">
    <name type="scientific">Dunaliella salina</name>
    <name type="common">Green alga</name>
    <name type="synonym">Protococcus salinus</name>
    <dbReference type="NCBI Taxonomy" id="3046"/>
    <lineage>
        <taxon>Eukaryota</taxon>
        <taxon>Viridiplantae</taxon>
        <taxon>Chlorophyta</taxon>
        <taxon>core chlorophytes</taxon>
        <taxon>Chlorophyceae</taxon>
        <taxon>CS clade</taxon>
        <taxon>Chlamydomonadales</taxon>
        <taxon>Dunaliellaceae</taxon>
        <taxon>Dunaliella</taxon>
    </lineage>
</organism>
<name>A0ABQ7H1N6_DUNSA</name>
<dbReference type="PROSITE" id="PS50033">
    <property type="entry name" value="UBX"/>
    <property type="match status" value="1"/>
</dbReference>
<evidence type="ECO:0000256" key="2">
    <source>
        <dbReference type="SAM" id="MobiDB-lite"/>
    </source>
</evidence>
<dbReference type="PANTHER" id="PTHR23322:SF1">
    <property type="entry name" value="FAS-ASSOCIATED FACTOR 2"/>
    <property type="match status" value="1"/>
</dbReference>
<dbReference type="InterPro" id="IPR001012">
    <property type="entry name" value="UBX_dom"/>
</dbReference>
<dbReference type="SMART" id="SM00594">
    <property type="entry name" value="UAS"/>
    <property type="match status" value="1"/>
</dbReference>
<dbReference type="Gene3D" id="3.40.30.10">
    <property type="entry name" value="Glutaredoxin"/>
    <property type="match status" value="1"/>
</dbReference>
<dbReference type="SUPFAM" id="SSF52833">
    <property type="entry name" value="Thioredoxin-like"/>
    <property type="match status" value="1"/>
</dbReference>
<accession>A0ABQ7H1N6</accession>
<dbReference type="Pfam" id="PF21021">
    <property type="entry name" value="FAF1"/>
    <property type="match status" value="1"/>
</dbReference>
<dbReference type="EMBL" id="MU069504">
    <property type="protein sequence ID" value="KAF5840766.1"/>
    <property type="molecule type" value="Genomic_DNA"/>
</dbReference>
<dbReference type="SMART" id="SM00166">
    <property type="entry name" value="UBX"/>
    <property type="match status" value="1"/>
</dbReference>
<keyword evidence="1" id="KW-0175">Coiled coil</keyword>
<evidence type="ECO:0000256" key="1">
    <source>
        <dbReference type="ARBA" id="ARBA00023054"/>
    </source>
</evidence>
<dbReference type="Pfam" id="PF00789">
    <property type="entry name" value="UBX"/>
    <property type="match status" value="1"/>
</dbReference>
<gene>
    <name evidence="4" type="ORF">DUNSADRAFT_15624</name>
</gene>
<dbReference type="InterPro" id="IPR029071">
    <property type="entry name" value="Ubiquitin-like_domsf"/>
</dbReference>
<dbReference type="CDD" id="cd01767">
    <property type="entry name" value="UBX"/>
    <property type="match status" value="1"/>
</dbReference>
<feature type="region of interest" description="Disordered" evidence="2">
    <location>
        <begin position="225"/>
        <end position="298"/>
    </location>
</feature>
<dbReference type="InterPro" id="IPR050730">
    <property type="entry name" value="UBX_domain-protein"/>
</dbReference>
<feature type="compositionally biased region" description="Pro residues" evidence="2">
    <location>
        <begin position="286"/>
        <end position="298"/>
    </location>
</feature>
<evidence type="ECO:0000313" key="4">
    <source>
        <dbReference type="EMBL" id="KAF5840766.1"/>
    </source>
</evidence>
<dbReference type="PANTHER" id="PTHR23322">
    <property type="entry name" value="FAS-ASSOCIATED PROTEIN"/>
    <property type="match status" value="1"/>
</dbReference>
<dbReference type="Proteomes" id="UP000815325">
    <property type="component" value="Unassembled WGS sequence"/>
</dbReference>
<evidence type="ECO:0000259" key="3">
    <source>
        <dbReference type="PROSITE" id="PS50033"/>
    </source>
</evidence>
<reference evidence="4" key="1">
    <citation type="submission" date="2017-08" db="EMBL/GenBank/DDBJ databases">
        <authorList>
            <person name="Polle J.E."/>
            <person name="Barry K."/>
            <person name="Cushman J."/>
            <person name="Schmutz J."/>
            <person name="Tran D."/>
            <person name="Hathwaick L.T."/>
            <person name="Yim W.C."/>
            <person name="Jenkins J."/>
            <person name="Mckie-Krisberg Z.M."/>
            <person name="Prochnik S."/>
            <person name="Lindquist E."/>
            <person name="Dockter R.B."/>
            <person name="Adam C."/>
            <person name="Molina H."/>
            <person name="Bunkerborg J."/>
            <person name="Jin E."/>
            <person name="Buchheim M."/>
            <person name="Magnuson J."/>
        </authorList>
    </citation>
    <scope>NUCLEOTIDE SEQUENCE</scope>
    <source>
        <strain evidence="4">CCAP 19/18</strain>
    </source>
</reference>
<feature type="compositionally biased region" description="Basic and acidic residues" evidence="2">
    <location>
        <begin position="226"/>
        <end position="283"/>
    </location>
</feature>
<feature type="domain" description="UBX" evidence="3">
    <location>
        <begin position="304"/>
        <end position="375"/>
    </location>
</feature>
<dbReference type="InterPro" id="IPR006577">
    <property type="entry name" value="UAS"/>
</dbReference>
<dbReference type="InterPro" id="IPR049483">
    <property type="entry name" value="FAF1_2-like_UAS"/>
</dbReference>
<dbReference type="InterPro" id="IPR036249">
    <property type="entry name" value="Thioredoxin-like_sf"/>
</dbReference>
<evidence type="ECO:0000313" key="5">
    <source>
        <dbReference type="Proteomes" id="UP000815325"/>
    </source>
</evidence>
<dbReference type="PROSITE" id="PS51257">
    <property type="entry name" value="PROKAR_LIPOPROTEIN"/>
    <property type="match status" value="1"/>
</dbReference>
<comment type="caution">
    <text evidence="4">The sequence shown here is derived from an EMBL/GenBank/DDBJ whole genome shotgun (WGS) entry which is preliminary data.</text>
</comment>